<dbReference type="InterPro" id="IPR006037">
    <property type="entry name" value="RCK_C"/>
</dbReference>
<dbReference type="InterPro" id="IPR003148">
    <property type="entry name" value="RCK_N"/>
</dbReference>
<keyword evidence="1" id="KW-0812">Transmembrane</keyword>
<organism evidence="3 4">
    <name type="scientific">Dactylococcopsis salina (strain PCC 8305)</name>
    <name type="common">Myxobactron salinum</name>
    <dbReference type="NCBI Taxonomy" id="13035"/>
    <lineage>
        <taxon>Bacteria</taxon>
        <taxon>Bacillati</taxon>
        <taxon>Cyanobacteriota</taxon>
        <taxon>Cyanophyceae</taxon>
        <taxon>Nodosilineales</taxon>
        <taxon>Cymatolegaceae</taxon>
        <taxon>Dactylococcopsis</taxon>
    </lineage>
</organism>
<dbReference type="EMBL" id="CP003944">
    <property type="protein sequence ID" value="AFZ50144.1"/>
    <property type="molecule type" value="Genomic_DNA"/>
</dbReference>
<dbReference type="PROSITE" id="PS51202">
    <property type="entry name" value="RCK_C"/>
    <property type="match status" value="1"/>
</dbReference>
<dbReference type="HOGENOM" id="CLU_405853_0_0_3"/>
<dbReference type="PATRIC" id="fig|13035.3.peg.1638"/>
<feature type="transmembrane region" description="Helical" evidence="1">
    <location>
        <begin position="298"/>
        <end position="317"/>
    </location>
</feature>
<dbReference type="RefSeq" id="WP_015229148.1">
    <property type="nucleotide sequence ID" value="NC_019780.1"/>
</dbReference>
<dbReference type="Gene3D" id="1.10.287.70">
    <property type="match status" value="1"/>
</dbReference>
<dbReference type="KEGG" id="dsl:Dacsa_1457"/>
<dbReference type="GO" id="GO:0008324">
    <property type="term" value="F:monoatomic cation transmembrane transporter activity"/>
    <property type="evidence" value="ECO:0007669"/>
    <property type="project" value="InterPro"/>
</dbReference>
<reference evidence="3" key="1">
    <citation type="submission" date="2012-04" db="EMBL/GenBank/DDBJ databases">
        <title>Finished genome of Dactylococcopsis salina PCC 8305.</title>
        <authorList>
            <consortium name="US DOE Joint Genome Institute"/>
            <person name="Gugger M."/>
            <person name="Coursin T."/>
            <person name="Rippka R."/>
            <person name="Tandeau De Marsac N."/>
            <person name="Huntemann M."/>
            <person name="Wei C.-L."/>
            <person name="Han J."/>
            <person name="Detter J.C."/>
            <person name="Han C."/>
            <person name="Tapia R."/>
            <person name="Daligault H."/>
            <person name="Chen A."/>
            <person name="Krypides N."/>
            <person name="Mavromatis K."/>
            <person name="Markowitz V."/>
            <person name="Szeto E."/>
            <person name="Ivanova N."/>
            <person name="Ovchinnikova G."/>
            <person name="Pagani I."/>
            <person name="Pati A."/>
            <person name="Goodwin L."/>
            <person name="Peters L."/>
            <person name="Pitluck S."/>
            <person name="Woyke T."/>
            <person name="Kerfeld C."/>
        </authorList>
    </citation>
    <scope>NUCLEOTIDE SEQUENCE [LARGE SCALE GENOMIC DNA]</scope>
    <source>
        <strain evidence="3">PCC 8305</strain>
    </source>
</reference>
<evidence type="ECO:0000313" key="4">
    <source>
        <dbReference type="Proteomes" id="UP000010482"/>
    </source>
</evidence>
<dbReference type="InterPro" id="IPR050721">
    <property type="entry name" value="Trk_Ktr_HKT_K-transport"/>
</dbReference>
<dbReference type="Pfam" id="PF02254">
    <property type="entry name" value="TrkA_N"/>
    <property type="match status" value="2"/>
</dbReference>
<sequence>MTDHFLVCGLGSLGQHCVYALKQFAVSITAIEQIEPRQWEIPHLPSCLTDLILGDCRDAETLQAAKIDQCRAILIVTSNERINAETAVAARSLSPHVRLVIRSGQDNLNQLLGEHLGNFIAFEPTELSADAFALAALGTETQGLFYLKTGDETEQQLFRVIKRRIEATDQWCDQRTLQDLNTQKRKVLAYQSFSSSQLTNLFYNWHPEQVLKAGDIVVYVQREDFLTSDSFLVDHSPQERKPLPKKLTVSFIQDECQKLYRNVLKLPVRRVALICGGIVISLIVIGTIILWLSTPNTTLLSSFYATVILLLGGYADLFGDLEASDQIQWWLQLFSLTLTIAGTALVGVLYALVTEALLSSKFELSQRRPPLPEEDHIIIIGIRRVGKRVAKLLLDLKQSLLGIPLNPEFDHNFLPEMPILFGNLKESLQQANLQGAKSVIVGTEDEMLNLEISLTIHRINPDCQLVIRTFEQRLSENLSQLLPKAVVLCAYSVVAEAFAGAAFGENIIKLFRLNQQTVLVTEYKVEEMDTLNGLLLADVAYGYNVVPILHQKEGHSVKFMPADDICLSVRDRLVVLATKEGLKKVELGELDISGKIWQVKLESARTDEALFEAGNTLVRVTGCSLNEAREIMNHLPTTAPFLMYHHQAKRLIRELKKIQVQGIIINQ</sequence>
<evidence type="ECO:0000259" key="2">
    <source>
        <dbReference type="PROSITE" id="PS51202"/>
    </source>
</evidence>
<dbReference type="GO" id="GO:0006813">
    <property type="term" value="P:potassium ion transport"/>
    <property type="evidence" value="ECO:0007669"/>
    <property type="project" value="InterPro"/>
</dbReference>
<dbReference type="PANTHER" id="PTHR43833">
    <property type="entry name" value="POTASSIUM CHANNEL PROTEIN 2-RELATED-RELATED"/>
    <property type="match status" value="1"/>
</dbReference>
<proteinExistence type="predicted"/>
<dbReference type="OrthoDB" id="473812at2"/>
<gene>
    <name evidence="3" type="ORF">Dacsa_1457</name>
</gene>
<evidence type="ECO:0000256" key="1">
    <source>
        <dbReference type="SAM" id="Phobius"/>
    </source>
</evidence>
<feature type="transmembrane region" description="Helical" evidence="1">
    <location>
        <begin position="329"/>
        <end position="353"/>
    </location>
</feature>
<protein>
    <submittedName>
        <fullName evidence="3">K+ transport system, NAD-binding component</fullName>
    </submittedName>
</protein>
<dbReference type="PANTHER" id="PTHR43833:SF11">
    <property type="entry name" value="VOLTAGE-GATED POTASSIUM CHANNEL KCH"/>
    <property type="match status" value="1"/>
</dbReference>
<keyword evidence="1" id="KW-0472">Membrane</keyword>
<dbReference type="Gene3D" id="3.40.50.720">
    <property type="entry name" value="NAD(P)-binding Rossmann-like Domain"/>
    <property type="match status" value="2"/>
</dbReference>
<name>K9YTB6_DACS8</name>
<feature type="transmembrane region" description="Helical" evidence="1">
    <location>
        <begin position="271"/>
        <end position="292"/>
    </location>
</feature>
<evidence type="ECO:0000313" key="3">
    <source>
        <dbReference type="EMBL" id="AFZ50144.1"/>
    </source>
</evidence>
<dbReference type="Proteomes" id="UP000010482">
    <property type="component" value="Chromosome"/>
</dbReference>
<keyword evidence="1" id="KW-1133">Transmembrane helix</keyword>
<accession>K9YTB6</accession>
<dbReference type="InterPro" id="IPR036291">
    <property type="entry name" value="NAD(P)-bd_dom_sf"/>
</dbReference>
<keyword evidence="4" id="KW-1185">Reference proteome</keyword>
<dbReference type="STRING" id="13035.Dacsa_1457"/>
<dbReference type="AlphaFoldDB" id="K9YTB6"/>
<dbReference type="SUPFAM" id="SSF51735">
    <property type="entry name" value="NAD(P)-binding Rossmann-fold domains"/>
    <property type="match status" value="2"/>
</dbReference>
<dbReference type="eggNOG" id="COG1226">
    <property type="taxonomic scope" value="Bacteria"/>
</dbReference>
<feature type="domain" description="RCK C-terminal" evidence="2">
    <location>
        <begin position="508"/>
        <end position="591"/>
    </location>
</feature>